<feature type="transmembrane region" description="Helical" evidence="1">
    <location>
        <begin position="254"/>
        <end position="277"/>
    </location>
</feature>
<dbReference type="InterPro" id="IPR038729">
    <property type="entry name" value="Rad50/SbcC_AAA"/>
</dbReference>
<organism evidence="3 4">
    <name type="scientific">Thiothrix eikelboomii</name>
    <dbReference type="NCBI Taxonomy" id="92487"/>
    <lineage>
        <taxon>Bacteria</taxon>
        <taxon>Pseudomonadati</taxon>
        <taxon>Pseudomonadota</taxon>
        <taxon>Gammaproteobacteria</taxon>
        <taxon>Thiotrichales</taxon>
        <taxon>Thiotrichaceae</taxon>
        <taxon>Thiothrix</taxon>
    </lineage>
</organism>
<name>A0A1T4XG10_9GAMM</name>
<keyword evidence="3" id="KW-0540">Nuclease</keyword>
<keyword evidence="3" id="KW-0378">Hydrolase</keyword>
<dbReference type="EMBL" id="FUYB01000017">
    <property type="protein sequence ID" value="SKA88439.1"/>
    <property type="molecule type" value="Genomic_DNA"/>
</dbReference>
<dbReference type="GO" id="GO:0004527">
    <property type="term" value="F:exonuclease activity"/>
    <property type="evidence" value="ECO:0007669"/>
    <property type="project" value="UniProtKB-KW"/>
</dbReference>
<dbReference type="OrthoDB" id="9770373at2"/>
<dbReference type="RefSeq" id="WP_078923390.1">
    <property type="nucleotide sequence ID" value="NZ_FUYB01000017.1"/>
</dbReference>
<gene>
    <name evidence="3" type="ORF">SAMN02745130_02935</name>
</gene>
<evidence type="ECO:0000256" key="1">
    <source>
        <dbReference type="SAM" id="Phobius"/>
    </source>
</evidence>
<dbReference type="Pfam" id="PF13476">
    <property type="entry name" value="AAA_23"/>
    <property type="match status" value="1"/>
</dbReference>
<keyword evidence="1" id="KW-0812">Transmembrane</keyword>
<keyword evidence="4" id="KW-1185">Reference proteome</keyword>
<keyword evidence="1" id="KW-1133">Transmembrane helix</keyword>
<dbReference type="Gene3D" id="3.40.50.300">
    <property type="entry name" value="P-loop containing nucleotide triphosphate hydrolases"/>
    <property type="match status" value="2"/>
</dbReference>
<sequence length="618" mass="70255">MIITEVLAENFRKYERLHLKDLPELGLILVTGGNESGKSSIGEALSFALFGRTDNLTTDRTYKLIHWGAEQASVDLSFAHAGKLYHLKRSVDKQGHQQAVVLDEQQQVLAEGVTQVEQFLTQLVGFNYSTFSRIFYWSQQLSTERETDTKNLQTMAGIKAYAQLDEVLQQELQTTQEALAKLDTDYKATQAAQATVMIDHQRLPDLLEIREVLEDRQKQSQALVSALPTGSEGYLMDHQAYQRYRNKSRWLGRWSVLGIIGLLLVLAAWGLLTLVPQWLEGVSRPDFTHEPLFARRLLWVGVGLAIVTSFILLRGWYVERYRLQPLREQAQRFSHSLQIGWEQANTQLATLLGNKSTEYLQERHLWSQAPEPAKLAEDLSLSSELPKQVGDYSVLPDQVRYTSQAISEDLKQRGRFLGQCMSTLDEDVAKERGVVDQFMALNREAAEQNSQIATYQHDLQVKAKASELLRQASQFSIARFNQIVQQRCQGLLSDFTQSHYNSLEINNDFALRVLSDEKGDYLDFDEISLGTQRQISLAMRMALGNSLVETNDTESQFIFLDEPFAFFDNERTFAALQSLQEATLGYLKQAWVTMQEAPEEVPVAKLIQCLQNEAVLEA</sequence>
<keyword evidence="3" id="KW-0269">Exonuclease</keyword>
<reference evidence="3 4" key="1">
    <citation type="submission" date="2017-02" db="EMBL/GenBank/DDBJ databases">
        <authorList>
            <person name="Peterson S.W."/>
        </authorList>
    </citation>
    <scope>NUCLEOTIDE SEQUENCE [LARGE SCALE GENOMIC DNA]</scope>
    <source>
        <strain evidence="3 4">ATCC 49788</strain>
    </source>
</reference>
<dbReference type="AlphaFoldDB" id="A0A1T4XG10"/>
<keyword evidence="1" id="KW-0472">Membrane</keyword>
<feature type="domain" description="Rad50/SbcC-type AAA" evidence="2">
    <location>
        <begin position="9"/>
        <end position="198"/>
    </location>
</feature>
<dbReference type="GO" id="GO:0006302">
    <property type="term" value="P:double-strand break repair"/>
    <property type="evidence" value="ECO:0007669"/>
    <property type="project" value="InterPro"/>
</dbReference>
<evidence type="ECO:0000313" key="3">
    <source>
        <dbReference type="EMBL" id="SKA88439.1"/>
    </source>
</evidence>
<accession>A0A1T4XG10</accession>
<dbReference type="InterPro" id="IPR027417">
    <property type="entry name" value="P-loop_NTPase"/>
</dbReference>
<protein>
    <submittedName>
        <fullName evidence="3">Exonuclease SbcC</fullName>
    </submittedName>
</protein>
<dbReference type="GO" id="GO:0016887">
    <property type="term" value="F:ATP hydrolysis activity"/>
    <property type="evidence" value="ECO:0007669"/>
    <property type="project" value="InterPro"/>
</dbReference>
<proteinExistence type="predicted"/>
<dbReference type="STRING" id="92487.SAMN02745130_02935"/>
<dbReference type="Proteomes" id="UP000190460">
    <property type="component" value="Unassembled WGS sequence"/>
</dbReference>
<dbReference type="PANTHER" id="PTHR32114:SF2">
    <property type="entry name" value="ABC TRANSPORTER ABCH.3"/>
    <property type="match status" value="1"/>
</dbReference>
<dbReference type="PANTHER" id="PTHR32114">
    <property type="entry name" value="ABC TRANSPORTER ABCH.3"/>
    <property type="match status" value="1"/>
</dbReference>
<feature type="transmembrane region" description="Helical" evidence="1">
    <location>
        <begin position="297"/>
        <end position="317"/>
    </location>
</feature>
<evidence type="ECO:0000259" key="2">
    <source>
        <dbReference type="Pfam" id="PF13476"/>
    </source>
</evidence>
<dbReference type="SUPFAM" id="SSF52540">
    <property type="entry name" value="P-loop containing nucleoside triphosphate hydrolases"/>
    <property type="match status" value="1"/>
</dbReference>
<evidence type="ECO:0000313" key="4">
    <source>
        <dbReference type="Proteomes" id="UP000190460"/>
    </source>
</evidence>